<evidence type="ECO:0000259" key="1">
    <source>
        <dbReference type="Pfam" id="PF21056"/>
    </source>
</evidence>
<sequence length="97" mass="11380">MKEQNPCWKGIKSIVIDKDFVKWCVLEKEFQYAKVLLRRFHVISYLKHVLSSRARATDMETQVAVLKELKCVYRPLRDPSSSYTKNARQISAPITHL</sequence>
<evidence type="ECO:0000313" key="3">
    <source>
        <dbReference type="Proteomes" id="UP001146120"/>
    </source>
</evidence>
<name>A0AAV2ZDS4_9STRA</name>
<organism evidence="2 3">
    <name type="scientific">Lagenidium giganteum</name>
    <dbReference type="NCBI Taxonomy" id="4803"/>
    <lineage>
        <taxon>Eukaryota</taxon>
        <taxon>Sar</taxon>
        <taxon>Stramenopiles</taxon>
        <taxon>Oomycota</taxon>
        <taxon>Peronosporomycetes</taxon>
        <taxon>Pythiales</taxon>
        <taxon>Pythiaceae</taxon>
    </lineage>
</organism>
<evidence type="ECO:0000313" key="2">
    <source>
        <dbReference type="EMBL" id="DBA05108.1"/>
    </source>
</evidence>
<gene>
    <name evidence="2" type="ORF">N0F65_000796</name>
</gene>
<feature type="domain" description="ZSWIM1/3 RNaseH-like" evidence="1">
    <location>
        <begin position="2"/>
        <end position="36"/>
    </location>
</feature>
<keyword evidence="3" id="KW-1185">Reference proteome</keyword>
<dbReference type="EMBL" id="DAKRPA010000003">
    <property type="protein sequence ID" value="DBA05108.1"/>
    <property type="molecule type" value="Genomic_DNA"/>
</dbReference>
<comment type="caution">
    <text evidence="2">The sequence shown here is derived from an EMBL/GenBank/DDBJ whole genome shotgun (WGS) entry which is preliminary data.</text>
</comment>
<dbReference type="Proteomes" id="UP001146120">
    <property type="component" value="Unassembled WGS sequence"/>
</dbReference>
<dbReference type="Pfam" id="PF21056">
    <property type="entry name" value="ZSWIM1-3_RNaseH-like"/>
    <property type="match status" value="1"/>
</dbReference>
<proteinExistence type="predicted"/>
<dbReference type="AlphaFoldDB" id="A0AAV2ZDS4"/>
<accession>A0AAV2ZDS4</accession>
<reference evidence="2" key="2">
    <citation type="journal article" date="2023" name="Microbiol Resour">
        <title>Decontamination and Annotation of the Draft Genome Sequence of the Oomycete Lagenidium giganteum ARSEF 373.</title>
        <authorList>
            <person name="Morgan W.R."/>
            <person name="Tartar A."/>
        </authorList>
    </citation>
    <scope>NUCLEOTIDE SEQUENCE</scope>
    <source>
        <strain evidence="2">ARSEF 373</strain>
    </source>
</reference>
<protein>
    <recommendedName>
        <fullName evidence="1">ZSWIM1/3 RNaseH-like domain-containing protein</fullName>
    </recommendedName>
</protein>
<dbReference type="InterPro" id="IPR048324">
    <property type="entry name" value="ZSWIM1-3_RNaseH-like"/>
</dbReference>
<reference evidence="2" key="1">
    <citation type="submission" date="2022-11" db="EMBL/GenBank/DDBJ databases">
        <authorList>
            <person name="Morgan W.R."/>
            <person name="Tartar A."/>
        </authorList>
    </citation>
    <scope>NUCLEOTIDE SEQUENCE</scope>
    <source>
        <strain evidence="2">ARSEF 373</strain>
    </source>
</reference>